<evidence type="ECO:0000259" key="1">
    <source>
        <dbReference type="PROSITE" id="PS51725"/>
    </source>
</evidence>
<dbReference type="Proteomes" id="UP000832011">
    <property type="component" value="Chromosome"/>
</dbReference>
<sequence>MYGLIGRMTAVTGQREALIGILLHAVSGLPGCLSYIIARDPSNDDSVWITEVWLDSLSHQAALSLPAVKQALEQGRPLIASMDSHMITEPVGGHGLFEPKC</sequence>
<dbReference type="PROSITE" id="PS51725">
    <property type="entry name" value="ABM"/>
    <property type="match status" value="1"/>
</dbReference>
<proteinExistence type="predicted"/>
<dbReference type="SUPFAM" id="SSF54909">
    <property type="entry name" value="Dimeric alpha+beta barrel"/>
    <property type="match status" value="1"/>
</dbReference>
<dbReference type="EMBL" id="CP091511">
    <property type="protein sequence ID" value="UOO88017.1"/>
    <property type="molecule type" value="Genomic_DNA"/>
</dbReference>
<feature type="domain" description="ABM" evidence="1">
    <location>
        <begin position="2"/>
        <end position="87"/>
    </location>
</feature>
<evidence type="ECO:0000313" key="3">
    <source>
        <dbReference type="Proteomes" id="UP000832011"/>
    </source>
</evidence>
<evidence type="ECO:0000313" key="2">
    <source>
        <dbReference type="EMBL" id="UOO88017.1"/>
    </source>
</evidence>
<dbReference type="RefSeq" id="WP_058356795.1">
    <property type="nucleotide sequence ID" value="NZ_CABKVG010000009.1"/>
</dbReference>
<dbReference type="GO" id="GO:0004497">
    <property type="term" value="F:monooxygenase activity"/>
    <property type="evidence" value="ECO:0007669"/>
    <property type="project" value="UniProtKB-KW"/>
</dbReference>
<keyword evidence="2" id="KW-0503">Monooxygenase</keyword>
<keyword evidence="2" id="KW-0560">Oxidoreductase</keyword>
<name>A0ABY4E3M3_9NEIS</name>
<dbReference type="InterPro" id="IPR011008">
    <property type="entry name" value="Dimeric_a/b-barrel"/>
</dbReference>
<reference evidence="2 3" key="1">
    <citation type="journal article" date="2022" name="Res Sq">
        <title>Evolution of multicellular longitudinally dividing oral cavity symbionts (Neisseriaceae).</title>
        <authorList>
            <person name="Nyongesa S."/>
            <person name="Weber P."/>
            <person name="Bernet E."/>
            <person name="Pullido F."/>
            <person name="Nieckarz M."/>
            <person name="Delaby M."/>
            <person name="Nieves C."/>
            <person name="Viehboeck T."/>
            <person name="Krause N."/>
            <person name="Rivera-Millot A."/>
            <person name="Nakamura A."/>
            <person name="Vischer N."/>
            <person name="VanNieuwenhze M."/>
            <person name="Brun Y."/>
            <person name="Cava F."/>
            <person name="Bulgheresi S."/>
            <person name="Veyrier F."/>
        </authorList>
    </citation>
    <scope>NUCLEOTIDE SEQUENCE [LARGE SCALE GENOMIC DNA]</scope>
    <source>
        <strain evidence="2 3">SN4</strain>
    </source>
</reference>
<organism evidence="2 3">
    <name type="scientific">Vitreoscilla massiliensis</name>
    <dbReference type="NCBI Taxonomy" id="1689272"/>
    <lineage>
        <taxon>Bacteria</taxon>
        <taxon>Pseudomonadati</taxon>
        <taxon>Pseudomonadota</taxon>
        <taxon>Betaproteobacteria</taxon>
        <taxon>Neisseriales</taxon>
        <taxon>Neisseriaceae</taxon>
        <taxon>Vitreoscilla</taxon>
    </lineage>
</organism>
<dbReference type="Pfam" id="PF03992">
    <property type="entry name" value="ABM"/>
    <property type="match status" value="1"/>
</dbReference>
<accession>A0ABY4E3M3</accession>
<gene>
    <name evidence="2" type="ORF">LVJ82_10990</name>
</gene>
<protein>
    <submittedName>
        <fullName evidence="2">Antibiotic biosynthesis monooxygenase</fullName>
    </submittedName>
</protein>
<keyword evidence="3" id="KW-1185">Reference proteome</keyword>
<dbReference type="InterPro" id="IPR007138">
    <property type="entry name" value="ABM_dom"/>
</dbReference>
<dbReference type="Gene3D" id="3.30.70.100">
    <property type="match status" value="1"/>
</dbReference>